<dbReference type="Proteomes" id="UP000037729">
    <property type="component" value="Unassembled WGS sequence"/>
</dbReference>
<evidence type="ECO:0000313" key="1">
    <source>
        <dbReference type="EMBL" id="KOX92427.1"/>
    </source>
</evidence>
<proteinExistence type="predicted"/>
<accession>A0A0M9AHY5</accession>
<keyword evidence="2" id="KW-1185">Reference proteome</keyword>
<dbReference type="AlphaFoldDB" id="A0A0M9AHY5"/>
<reference evidence="1 2" key="1">
    <citation type="submission" date="2015-08" db="EMBL/GenBank/DDBJ databases">
        <title>Genomes of Isolates from Cabo Rojo, PR.</title>
        <authorList>
            <person name="Sanchez-Nieves R.L."/>
            <person name="Montalvo-Rodriguez R."/>
        </authorList>
    </citation>
    <scope>NUCLEOTIDE SEQUENCE [LARGE SCALE GENOMIC DNA]</scope>
    <source>
        <strain evidence="1 2">SL3</strain>
    </source>
</reference>
<evidence type="ECO:0000313" key="2">
    <source>
        <dbReference type="Proteomes" id="UP000037729"/>
    </source>
</evidence>
<organism evidence="1 2">
    <name type="scientific">Haloarcula rubripromontorii</name>
    <dbReference type="NCBI Taxonomy" id="1705562"/>
    <lineage>
        <taxon>Archaea</taxon>
        <taxon>Methanobacteriati</taxon>
        <taxon>Methanobacteriota</taxon>
        <taxon>Stenosarchaea group</taxon>
        <taxon>Halobacteria</taxon>
        <taxon>Halobacteriales</taxon>
        <taxon>Haloarculaceae</taxon>
        <taxon>Haloarcula</taxon>
    </lineage>
</organism>
<sequence>MSIIGHSGHWLLKEGGSTSQPETTPLAKIDYKRLETAIFRLYDNIAPAEIELLMFESSNGRQTLEQEIPACPSLQEQHAIEWVLENFQWMDSDGVDIRLEYIEEKMNPLATSTRGSSPDEKVQLYLGKGLPDDKYDNGTTVRVIYPENETKFVKDSQDGWRIQPASEMK</sequence>
<dbReference type="PATRIC" id="fig|1705562.3.peg.3354"/>
<comment type="caution">
    <text evidence="1">The sequence shown here is derived from an EMBL/GenBank/DDBJ whole genome shotgun (WGS) entry which is preliminary data.</text>
</comment>
<protein>
    <submittedName>
        <fullName evidence="1">Uncharacterized protein</fullName>
    </submittedName>
</protein>
<dbReference type="EMBL" id="LIUF01000004">
    <property type="protein sequence ID" value="KOX92427.1"/>
    <property type="molecule type" value="Genomic_DNA"/>
</dbReference>
<name>A0A0M9AHY5_9EURY</name>
<gene>
    <name evidence="1" type="ORF">AMS69_13800</name>
</gene>